<proteinExistence type="predicted"/>
<sequence>MRETIGKEVGEVPYACFDASVLGLYLRYQPGGGSDHASNFQFVKIGALRPALPFIGHPASLCGFPLSFGGDSRSFGGFACLCFFCDPRLFCLLDSECSGFLLPLGFGPRIQRRTDEYRYRDWQNYKPVLN</sequence>
<organism evidence="1 2">
    <name type="scientific">Mycobacterium intermedium</name>
    <dbReference type="NCBI Taxonomy" id="28445"/>
    <lineage>
        <taxon>Bacteria</taxon>
        <taxon>Bacillati</taxon>
        <taxon>Actinomycetota</taxon>
        <taxon>Actinomycetes</taxon>
        <taxon>Mycobacteriales</taxon>
        <taxon>Mycobacteriaceae</taxon>
        <taxon>Mycobacterium</taxon>
        <taxon>Mycobacterium simiae complex</taxon>
    </lineage>
</organism>
<evidence type="ECO:0000313" key="1">
    <source>
        <dbReference type="EMBL" id="ORB01768.1"/>
    </source>
</evidence>
<keyword evidence="2" id="KW-1185">Reference proteome</keyword>
<comment type="caution">
    <text evidence="1">The sequence shown here is derived from an EMBL/GenBank/DDBJ whole genome shotgun (WGS) entry which is preliminary data.</text>
</comment>
<dbReference type="Proteomes" id="UP000192739">
    <property type="component" value="Unassembled WGS sequence"/>
</dbReference>
<evidence type="ECO:0000313" key="2">
    <source>
        <dbReference type="Proteomes" id="UP000192739"/>
    </source>
</evidence>
<dbReference type="AlphaFoldDB" id="A0A1E3SE50"/>
<name>A0A1E3SE50_MYCIE</name>
<accession>A0A1E3SE50</accession>
<dbReference type="EMBL" id="MVHT01000047">
    <property type="protein sequence ID" value="ORB01768.1"/>
    <property type="molecule type" value="Genomic_DNA"/>
</dbReference>
<protein>
    <submittedName>
        <fullName evidence="1">Uncharacterized protein</fullName>
    </submittedName>
</protein>
<gene>
    <name evidence="1" type="ORF">BST27_17315</name>
</gene>
<reference evidence="1 2" key="1">
    <citation type="submission" date="2017-02" db="EMBL/GenBank/DDBJ databases">
        <title>The new phylogeny of genus Mycobacterium.</title>
        <authorList>
            <person name="Tortoli E."/>
            <person name="Trovato A."/>
            <person name="Cirillo D.M."/>
        </authorList>
    </citation>
    <scope>NUCLEOTIDE SEQUENCE [LARGE SCALE GENOMIC DNA]</scope>
    <source>
        <strain evidence="1 2">DSM 44049</strain>
    </source>
</reference>